<keyword evidence="1" id="KW-0812">Transmembrane</keyword>
<keyword evidence="2" id="KW-0732">Signal</keyword>
<dbReference type="EMBL" id="WJQU01000002">
    <property type="protein sequence ID" value="KAJ6641443.1"/>
    <property type="molecule type" value="Genomic_DNA"/>
</dbReference>
<feature type="chain" id="PRO_5040428913" evidence="2">
    <location>
        <begin position="17"/>
        <end position="472"/>
    </location>
</feature>
<keyword evidence="1" id="KW-0472">Membrane</keyword>
<evidence type="ECO:0000313" key="3">
    <source>
        <dbReference type="EMBL" id="KAJ6641443.1"/>
    </source>
</evidence>
<keyword evidence="4" id="KW-1185">Reference proteome</keyword>
<dbReference type="Proteomes" id="UP001151699">
    <property type="component" value="Chromosome B"/>
</dbReference>
<evidence type="ECO:0000256" key="1">
    <source>
        <dbReference type="SAM" id="Phobius"/>
    </source>
</evidence>
<feature type="signal peptide" evidence="2">
    <location>
        <begin position="1"/>
        <end position="16"/>
    </location>
</feature>
<feature type="transmembrane region" description="Helical" evidence="1">
    <location>
        <begin position="241"/>
        <end position="261"/>
    </location>
</feature>
<keyword evidence="1" id="KW-1133">Transmembrane helix</keyword>
<protein>
    <submittedName>
        <fullName evidence="3">Uncharacterized protein</fullName>
    </submittedName>
</protein>
<organism evidence="3 4">
    <name type="scientific">Pseudolycoriella hygida</name>
    <dbReference type="NCBI Taxonomy" id="35572"/>
    <lineage>
        <taxon>Eukaryota</taxon>
        <taxon>Metazoa</taxon>
        <taxon>Ecdysozoa</taxon>
        <taxon>Arthropoda</taxon>
        <taxon>Hexapoda</taxon>
        <taxon>Insecta</taxon>
        <taxon>Pterygota</taxon>
        <taxon>Neoptera</taxon>
        <taxon>Endopterygota</taxon>
        <taxon>Diptera</taxon>
        <taxon>Nematocera</taxon>
        <taxon>Sciaroidea</taxon>
        <taxon>Sciaridae</taxon>
        <taxon>Pseudolycoriella</taxon>
    </lineage>
</organism>
<comment type="caution">
    <text evidence="3">The sequence shown here is derived from an EMBL/GenBank/DDBJ whole genome shotgun (WGS) entry which is preliminary data.</text>
</comment>
<dbReference type="AlphaFoldDB" id="A0A9Q0S2C9"/>
<gene>
    <name evidence="3" type="ORF">Bhyg_06382</name>
</gene>
<sequence>MKFIFVLLFLTPVSLAAPFFGELFNSATGLAKGLTSALSVTDMLGLYPYLGDLASSVETLGVVFQQLCKSPGAVEAAMDAKLLADITDSLVSMTSSVPNVITRSGELNIPKIRELNSEIGRTTAAINLFSANIKKVLSTSVNPPSDVNTLVNGVIRFTNAANDLAKEISAVGGLPATVFGAAGRLVGLNKGFGSAASGLQCISKLNIPLLASAKHRNVMANAVAELLAIKKAFDDLKSMKFIFVLLFLTPVCLAGLAVPLLSTATDLLKGVTVTISDILGLFPCLGDLATELETLGVDLKQICKFPHAAAALDGKIINDLADSVTSVASCVPGTLSPSGEINIPQTQELNAKIVELTAALSRFSVHIEDRLSKSDNPPGDIDCLRNSLLNFESRAATLAKSISGVKGKGLPATLFGVASRLMGVNKGLGSIGSGFQCIGNLNIPLLASAEDRNVVNVAAARIFGIKKAFDEL</sequence>
<reference evidence="3" key="1">
    <citation type="submission" date="2022-07" db="EMBL/GenBank/DDBJ databases">
        <authorList>
            <person name="Trinca V."/>
            <person name="Uliana J.V.C."/>
            <person name="Torres T.T."/>
            <person name="Ward R.J."/>
            <person name="Monesi N."/>
        </authorList>
    </citation>
    <scope>NUCLEOTIDE SEQUENCE</scope>
    <source>
        <strain evidence="3">HSMRA1968</strain>
        <tissue evidence="3">Whole embryos</tissue>
    </source>
</reference>
<evidence type="ECO:0000313" key="4">
    <source>
        <dbReference type="Proteomes" id="UP001151699"/>
    </source>
</evidence>
<name>A0A9Q0S2C9_9DIPT</name>
<accession>A0A9Q0S2C9</accession>
<proteinExistence type="predicted"/>
<evidence type="ECO:0000256" key="2">
    <source>
        <dbReference type="SAM" id="SignalP"/>
    </source>
</evidence>